<dbReference type="Proteomes" id="UP001597557">
    <property type="component" value="Unassembled WGS sequence"/>
</dbReference>
<feature type="chain" id="PRO_5045930264" description="Adhesin domain-containing protein" evidence="2">
    <location>
        <begin position="25"/>
        <end position="469"/>
    </location>
</feature>
<name>A0ABW5YG82_9SPHI</name>
<accession>A0ABW5YG82</accession>
<keyword evidence="2" id="KW-0732">Signal</keyword>
<reference evidence="4" key="1">
    <citation type="journal article" date="2019" name="Int. J. Syst. Evol. Microbiol.">
        <title>The Global Catalogue of Microorganisms (GCM) 10K type strain sequencing project: providing services to taxonomists for standard genome sequencing and annotation.</title>
        <authorList>
            <consortium name="The Broad Institute Genomics Platform"/>
            <consortium name="The Broad Institute Genome Sequencing Center for Infectious Disease"/>
            <person name="Wu L."/>
            <person name="Ma J."/>
        </authorList>
    </citation>
    <scope>NUCLEOTIDE SEQUENCE [LARGE SCALE GENOMIC DNA]</scope>
    <source>
        <strain evidence="4">KCTC 22437</strain>
    </source>
</reference>
<feature type="signal peptide" evidence="2">
    <location>
        <begin position="1"/>
        <end position="24"/>
    </location>
</feature>
<dbReference type="RefSeq" id="WP_377188982.1">
    <property type="nucleotide sequence ID" value="NZ_JBHUPD010000004.1"/>
</dbReference>
<evidence type="ECO:0000256" key="1">
    <source>
        <dbReference type="SAM" id="Coils"/>
    </source>
</evidence>
<comment type="caution">
    <text evidence="3">The sequence shown here is derived from an EMBL/GenBank/DDBJ whole genome shotgun (WGS) entry which is preliminary data.</text>
</comment>
<gene>
    <name evidence="3" type="ORF">ACFS5N_18065</name>
</gene>
<evidence type="ECO:0000256" key="2">
    <source>
        <dbReference type="SAM" id="SignalP"/>
    </source>
</evidence>
<dbReference type="EMBL" id="JBHUPD010000004">
    <property type="protein sequence ID" value="MFD2874393.1"/>
    <property type="molecule type" value="Genomic_DNA"/>
</dbReference>
<keyword evidence="4" id="KW-1185">Reference proteome</keyword>
<sequence>MRSKVYKTAFATLVAIAAFGAAYAQSIAPVPAVPPAAPAPAVGVVTTDTYIPSTGQYYAVAPTYSYGGGNVYVLGRGDSVYRNKMRKLQEQMRALSKEMSQLSAEESKKNNQLFQEKLEILRKNNSARFDSLISRNFSRTFAYRFDNSQANANLEKQVQSGEVKEKAKTFSKSYSLDNNDMIQIDNNYGKVSVNTWNKKEVKVDVDIKAYALEDDDAQKLLDQTTINSGKDGNTVSFKTDINRESNSWWGTMTQNGKTVKMRKVVINYTVYMPAKAALTLNNKYGAVILPDLDGKLNIKTSYGGLVAKTLSNADNVIVVNYGDANIGSVTGSQVNVAYGSLALDEADNLNATVKYSPVKIGKLNSSGVIDLKYGGGLVINDLGKGLKTLSINSSYAPVKLSSVSNTNADFDVTTHYGDFIYDNSASITSKTPDNQRGYTSTKNYKGHVGKGSADKTITIKSNYSNIKFD</sequence>
<organism evidence="3 4">
    <name type="scientific">Mucilaginibacter ximonensis</name>
    <dbReference type="NCBI Taxonomy" id="538021"/>
    <lineage>
        <taxon>Bacteria</taxon>
        <taxon>Pseudomonadati</taxon>
        <taxon>Bacteroidota</taxon>
        <taxon>Sphingobacteriia</taxon>
        <taxon>Sphingobacteriales</taxon>
        <taxon>Sphingobacteriaceae</taxon>
        <taxon>Mucilaginibacter</taxon>
    </lineage>
</organism>
<evidence type="ECO:0008006" key="5">
    <source>
        <dbReference type="Google" id="ProtNLM"/>
    </source>
</evidence>
<evidence type="ECO:0000313" key="4">
    <source>
        <dbReference type="Proteomes" id="UP001597557"/>
    </source>
</evidence>
<protein>
    <recommendedName>
        <fullName evidence="5">Adhesin domain-containing protein</fullName>
    </recommendedName>
</protein>
<feature type="coiled-coil region" evidence="1">
    <location>
        <begin position="78"/>
        <end position="124"/>
    </location>
</feature>
<proteinExistence type="predicted"/>
<evidence type="ECO:0000313" key="3">
    <source>
        <dbReference type="EMBL" id="MFD2874393.1"/>
    </source>
</evidence>
<keyword evidence="1" id="KW-0175">Coiled coil</keyword>